<evidence type="ECO:0000256" key="3">
    <source>
        <dbReference type="ARBA" id="ARBA00022692"/>
    </source>
</evidence>
<protein>
    <submittedName>
        <fullName evidence="9">MFS general substrate transporter</fullName>
    </submittedName>
</protein>
<feature type="transmembrane region" description="Helical" evidence="7">
    <location>
        <begin position="164"/>
        <end position="186"/>
    </location>
</feature>
<feature type="transmembrane region" description="Helical" evidence="7">
    <location>
        <begin position="99"/>
        <end position="122"/>
    </location>
</feature>
<evidence type="ECO:0000313" key="10">
    <source>
        <dbReference type="Proteomes" id="UP000053477"/>
    </source>
</evidence>
<feature type="transmembrane region" description="Helical" evidence="7">
    <location>
        <begin position="407"/>
        <end position="428"/>
    </location>
</feature>
<feature type="transmembrane region" description="Helical" evidence="7">
    <location>
        <begin position="134"/>
        <end position="158"/>
    </location>
</feature>
<dbReference type="InParanoid" id="A0A0H2RWW2"/>
<evidence type="ECO:0000256" key="7">
    <source>
        <dbReference type="SAM" id="Phobius"/>
    </source>
</evidence>
<dbReference type="Gene3D" id="1.20.1250.20">
    <property type="entry name" value="MFS general substrate transporter like domains"/>
    <property type="match status" value="1"/>
</dbReference>
<dbReference type="AlphaFoldDB" id="A0A0H2RWW2"/>
<dbReference type="OrthoDB" id="440755at2759"/>
<feature type="transmembrane region" description="Helical" evidence="7">
    <location>
        <begin position="311"/>
        <end position="329"/>
    </location>
</feature>
<evidence type="ECO:0000313" key="9">
    <source>
        <dbReference type="EMBL" id="KLO16515.1"/>
    </source>
</evidence>
<feature type="domain" description="Major facilitator superfamily (MFS) profile" evidence="8">
    <location>
        <begin position="9"/>
        <end position="472"/>
    </location>
</feature>
<feature type="transmembrane region" description="Helical" evidence="7">
    <location>
        <begin position="74"/>
        <end position="93"/>
    </location>
</feature>
<dbReference type="GO" id="GO:0016020">
    <property type="term" value="C:membrane"/>
    <property type="evidence" value="ECO:0007669"/>
    <property type="project" value="UniProtKB-SubCell"/>
</dbReference>
<keyword evidence="2" id="KW-0813">Transport</keyword>
<keyword evidence="10" id="KW-1185">Reference proteome</keyword>
<accession>A0A0H2RWW2</accession>
<dbReference type="InterPro" id="IPR020846">
    <property type="entry name" value="MFS_dom"/>
</dbReference>
<evidence type="ECO:0000256" key="5">
    <source>
        <dbReference type="ARBA" id="ARBA00023136"/>
    </source>
</evidence>
<reference evidence="9 10" key="1">
    <citation type="submission" date="2015-04" db="EMBL/GenBank/DDBJ databases">
        <title>Complete genome sequence of Schizopora paradoxa KUC8140, a cosmopolitan wood degrader in East Asia.</title>
        <authorList>
            <consortium name="DOE Joint Genome Institute"/>
            <person name="Min B."/>
            <person name="Park H."/>
            <person name="Jang Y."/>
            <person name="Kim J.-J."/>
            <person name="Kim K.H."/>
            <person name="Pangilinan J."/>
            <person name="Lipzen A."/>
            <person name="Riley R."/>
            <person name="Grigoriev I.V."/>
            <person name="Spatafora J.W."/>
            <person name="Choi I.-G."/>
        </authorList>
    </citation>
    <scope>NUCLEOTIDE SEQUENCE [LARGE SCALE GENOMIC DNA]</scope>
    <source>
        <strain evidence="9 10">KUC8140</strain>
    </source>
</reference>
<dbReference type="EMBL" id="KQ085915">
    <property type="protein sequence ID" value="KLO16515.1"/>
    <property type="molecule type" value="Genomic_DNA"/>
</dbReference>
<dbReference type="GO" id="GO:0022857">
    <property type="term" value="F:transmembrane transporter activity"/>
    <property type="evidence" value="ECO:0007669"/>
    <property type="project" value="InterPro"/>
</dbReference>
<keyword evidence="4 7" id="KW-1133">Transmembrane helix</keyword>
<keyword evidence="3 7" id="KW-0812">Transmembrane</keyword>
<keyword evidence="5 7" id="KW-0472">Membrane</keyword>
<dbReference type="PROSITE" id="PS50850">
    <property type="entry name" value="MFS"/>
    <property type="match status" value="1"/>
</dbReference>
<feature type="transmembrane region" description="Helical" evidence="7">
    <location>
        <begin position="45"/>
        <end position="62"/>
    </location>
</feature>
<evidence type="ECO:0000259" key="8">
    <source>
        <dbReference type="PROSITE" id="PS50850"/>
    </source>
</evidence>
<feature type="transmembrane region" description="Helical" evidence="7">
    <location>
        <begin position="239"/>
        <end position="256"/>
    </location>
</feature>
<evidence type="ECO:0000256" key="2">
    <source>
        <dbReference type="ARBA" id="ARBA00022448"/>
    </source>
</evidence>
<organism evidence="9 10">
    <name type="scientific">Schizopora paradoxa</name>
    <dbReference type="NCBI Taxonomy" id="27342"/>
    <lineage>
        <taxon>Eukaryota</taxon>
        <taxon>Fungi</taxon>
        <taxon>Dikarya</taxon>
        <taxon>Basidiomycota</taxon>
        <taxon>Agaricomycotina</taxon>
        <taxon>Agaricomycetes</taxon>
        <taxon>Hymenochaetales</taxon>
        <taxon>Schizoporaceae</taxon>
        <taxon>Schizopora</taxon>
    </lineage>
</organism>
<feature type="transmembrane region" description="Helical" evidence="7">
    <location>
        <begin position="277"/>
        <end position="299"/>
    </location>
</feature>
<comment type="subcellular location">
    <subcellularLocation>
        <location evidence="1">Membrane</location>
        <topology evidence="1">Multi-pass membrane protein</topology>
    </subcellularLocation>
</comment>
<dbReference type="PANTHER" id="PTHR42718:SF9">
    <property type="entry name" value="MAJOR FACILITATOR SUPERFAMILY MULTIDRUG TRANSPORTER MFSC"/>
    <property type="match status" value="1"/>
</dbReference>
<feature type="transmembrane region" description="Helical" evidence="7">
    <location>
        <begin position="207"/>
        <end position="227"/>
    </location>
</feature>
<feature type="transmembrane region" description="Helical" evidence="7">
    <location>
        <begin position="366"/>
        <end position="386"/>
    </location>
</feature>
<feature type="compositionally biased region" description="Basic and acidic residues" evidence="6">
    <location>
        <begin position="481"/>
        <end position="490"/>
    </location>
</feature>
<evidence type="ECO:0000256" key="4">
    <source>
        <dbReference type="ARBA" id="ARBA00022989"/>
    </source>
</evidence>
<feature type="transmembrane region" description="Helical" evidence="7">
    <location>
        <begin position="448"/>
        <end position="467"/>
    </location>
</feature>
<feature type="transmembrane region" description="Helical" evidence="7">
    <location>
        <begin position="341"/>
        <end position="360"/>
    </location>
</feature>
<evidence type="ECO:0000256" key="1">
    <source>
        <dbReference type="ARBA" id="ARBA00004141"/>
    </source>
</evidence>
<sequence>MSPLRRYVLLVFFCLAQFLDIFNISALFSAIPTIARDLNMTGSESVWTISALQLTFASFLLISGRISDVYNAKWAFIVGLVGLGLLALGLGLVKNKIGFFVIRALGGIFSSLTIPSALNLIVKLFPDPTEQAKAIAVFGATGAVANALGVVIGAALVQKATWHWIFYLVTITANAIALISIFLVPPKRVLQPREGPKQTIAERFKQLDVVGVAILTTALVLLVFSMVQGSNTKWSDGGVLAPLIISIFLIAGFFYYETFLPADMASVPPSTWFLPNFSVLFGTAMLPYFWWTTIFLVYLQYWQQIFEWSPLNAAVHVLPAGIAGLFMAGTGPLQNKISPKWIILFGETMVFIGTILFPFSAQKDHYWSRVFPGFVIGSSGMMLVYVHSNIAIFRTTPPKMAGVVGALFNSALQIGSAIGTAAVTSIQTSIEKKDGPDGVAHFRGRADSFWFVFAVICVAIIALVVFYKPERAVEAEAIERDLEKREEEKNVPSANVAEATQ</sequence>
<name>A0A0H2RWW2_9AGAM</name>
<feature type="region of interest" description="Disordered" evidence="6">
    <location>
        <begin position="481"/>
        <end position="501"/>
    </location>
</feature>
<dbReference type="Proteomes" id="UP000053477">
    <property type="component" value="Unassembled WGS sequence"/>
</dbReference>
<dbReference type="Pfam" id="PF07690">
    <property type="entry name" value="MFS_1"/>
    <property type="match status" value="1"/>
</dbReference>
<dbReference type="STRING" id="27342.A0A0H2RWW2"/>
<dbReference type="InterPro" id="IPR011701">
    <property type="entry name" value="MFS"/>
</dbReference>
<evidence type="ECO:0000256" key="6">
    <source>
        <dbReference type="SAM" id="MobiDB-lite"/>
    </source>
</evidence>
<dbReference type="SUPFAM" id="SSF103473">
    <property type="entry name" value="MFS general substrate transporter"/>
    <property type="match status" value="1"/>
</dbReference>
<proteinExistence type="predicted"/>
<dbReference type="InterPro" id="IPR036259">
    <property type="entry name" value="MFS_trans_sf"/>
</dbReference>
<gene>
    <name evidence="9" type="ORF">SCHPADRAFT_823173</name>
</gene>
<dbReference type="Gene3D" id="1.20.1720.10">
    <property type="entry name" value="Multidrug resistance protein D"/>
    <property type="match status" value="1"/>
</dbReference>
<dbReference type="PANTHER" id="PTHR42718">
    <property type="entry name" value="MAJOR FACILITATOR SUPERFAMILY MULTIDRUG TRANSPORTER MFSC"/>
    <property type="match status" value="1"/>
</dbReference>